<dbReference type="PROSITE" id="PS50882">
    <property type="entry name" value="YTH"/>
    <property type="match status" value="1"/>
</dbReference>
<feature type="compositionally biased region" description="Low complexity" evidence="6">
    <location>
        <begin position="238"/>
        <end position="252"/>
    </location>
</feature>
<evidence type="ECO:0000256" key="1">
    <source>
        <dbReference type="ARBA" id="ARBA00004201"/>
    </source>
</evidence>
<proteinExistence type="inferred from homology"/>
<accession>A0A2G9SK14</accession>
<sequence>KVFPLGRSNNDLISVQNGSLHQKDNVHDNDFEQYLSGQSNQSNSYPSMTDPYLSSYYPPSIGFPYSLSEAPWSTGGDPPIPYLTPYGQLSNGDHHFMHDAVFGQPGGLGNNIYQHRFNFFPENHAFSAWGTSGSQGQQTQNSAYGGSYSYPPSSLGGTIVDGQTGFHNETLNKAPGMNSIEQGMVGLKIGSNVTASAVKTVGSVVNSVGMPSALSGNGGPSISMPPSKPTSWAAIASKPAKPQPKTKTKPVTIIGGALPPPPIKHNMDIGTWDNKGPVTKPPMPQQIPSPQSIPQPQPQQQLLQPIPAQPPPLSQAPFQNPPPPPQQQQQAPQNRWVAPRNRNAAYGQGGGSDGNPLGGAQPHAAPGSDSHPVLEKLKASHSYNPKDFDWNLKNGRVFIIKSYSEDDIHRSIKYSIWCSTEHGNKRLDSAFRSMNGKGPVYLLFSVNGSGHFCGVAEMRSPVDYGTSAGVWSQDKWKGKFDVKWLFVKDVPNNQLRHIRLENNDNKPVTNSRDTQEVPLEKAKLVLKIIATYKHTTSIFDDFSHYEKRQEEEEVVRKVKN</sequence>
<evidence type="ECO:0000256" key="6">
    <source>
        <dbReference type="SAM" id="MobiDB-lite"/>
    </source>
</evidence>
<dbReference type="CDD" id="cd21134">
    <property type="entry name" value="YTH"/>
    <property type="match status" value="1"/>
</dbReference>
<evidence type="ECO:0000256" key="2">
    <source>
        <dbReference type="ARBA" id="ARBA00004210"/>
    </source>
</evidence>
<comment type="function">
    <text evidence="5">Specifically recognizes and binds N6-methyladenosine (m6A)-containing RNAs, and regulates mRNA stability. M6A is a modification present at internal sites of mRNAs and some non-coding RNAs and plays a role in mRNA stability and processing.</text>
</comment>
<comment type="subcellular location">
    <subcellularLocation>
        <location evidence="1">Cytoplasm</location>
        <location evidence="1">P-body</location>
    </subcellularLocation>
    <subcellularLocation>
        <location evidence="2">Cytoplasm</location>
        <location evidence="2">Stress granule</location>
    </subcellularLocation>
</comment>
<keyword evidence="4 5" id="KW-0694">RNA-binding</keyword>
<reference evidence="8" key="1">
    <citation type="submission" date="2017-08" db="EMBL/GenBank/DDBJ databases">
        <title>Assembly of the North American Bullfrog Genome.</title>
        <authorList>
            <person name="Warren R.L."/>
            <person name="Vandervalk B.P."/>
            <person name="Kucuk E."/>
            <person name="Birol I."/>
            <person name="Helbing C."/>
            <person name="Pandoh P."/>
            <person name="Behsaz B."/>
            <person name="Mohamadi H."/>
            <person name="Chu J."/>
            <person name="Jackman S."/>
            <person name="Hammond S.A."/>
            <person name="Veldhoen N."/>
            <person name="Kirk H."/>
            <person name="Zhao Y."/>
            <person name="Coope R."/>
            <person name="Pleasance S."/>
            <person name="Moore R."/>
            <person name="Holt R."/>
        </authorList>
    </citation>
    <scope>NUCLEOTIDE SEQUENCE</scope>
    <source>
        <strain evidence="8">Bruno</strain>
        <tissue evidence="8">Liver</tissue>
    </source>
</reference>
<evidence type="ECO:0000256" key="3">
    <source>
        <dbReference type="ARBA" id="ARBA00022490"/>
    </source>
</evidence>
<dbReference type="Pfam" id="PF04146">
    <property type="entry name" value="YTH"/>
    <property type="match status" value="1"/>
</dbReference>
<feature type="compositionally biased region" description="Pro residues" evidence="6">
    <location>
        <begin position="307"/>
        <end position="326"/>
    </location>
</feature>
<feature type="non-terminal residue" evidence="8">
    <location>
        <position position="560"/>
    </location>
</feature>
<feature type="compositionally biased region" description="Pro residues" evidence="6">
    <location>
        <begin position="279"/>
        <end position="297"/>
    </location>
</feature>
<organism evidence="8">
    <name type="scientific">Aquarana catesbeiana</name>
    <name type="common">American bullfrog</name>
    <name type="synonym">Rana catesbeiana</name>
    <dbReference type="NCBI Taxonomy" id="8400"/>
    <lineage>
        <taxon>Eukaryota</taxon>
        <taxon>Metazoa</taxon>
        <taxon>Chordata</taxon>
        <taxon>Craniata</taxon>
        <taxon>Vertebrata</taxon>
        <taxon>Euteleostomi</taxon>
        <taxon>Amphibia</taxon>
        <taxon>Batrachia</taxon>
        <taxon>Anura</taxon>
        <taxon>Neobatrachia</taxon>
        <taxon>Ranoidea</taxon>
        <taxon>Ranidae</taxon>
        <taxon>Aquarana</taxon>
    </lineage>
</organism>
<dbReference type="PANTHER" id="PTHR12357">
    <property type="entry name" value="YTH YT521-B HOMOLOGY DOMAIN-CONTAINING"/>
    <property type="match status" value="1"/>
</dbReference>
<dbReference type="GO" id="GO:0003729">
    <property type="term" value="F:mRNA binding"/>
    <property type="evidence" value="ECO:0007669"/>
    <property type="project" value="UniProtKB-UniRule"/>
</dbReference>
<dbReference type="OrthoDB" id="306690at2759"/>
<gene>
    <name evidence="8" type="ORF">AB205_0174580</name>
</gene>
<keyword evidence="3" id="KW-0963">Cytoplasm</keyword>
<dbReference type="PANTHER" id="PTHR12357:SF65">
    <property type="entry name" value="YTH DOMAIN-CONTAINING FAMILY PROTEIN 1"/>
    <property type="match status" value="1"/>
</dbReference>
<dbReference type="GO" id="GO:0000932">
    <property type="term" value="C:P-body"/>
    <property type="evidence" value="ECO:0007669"/>
    <property type="project" value="UniProtKB-SubCell"/>
</dbReference>
<dbReference type="InterPro" id="IPR007275">
    <property type="entry name" value="YTH_domain"/>
</dbReference>
<feature type="non-terminal residue" evidence="8">
    <location>
        <position position="1"/>
    </location>
</feature>
<evidence type="ECO:0000256" key="4">
    <source>
        <dbReference type="ARBA" id="ARBA00022884"/>
    </source>
</evidence>
<feature type="domain" description="YTH" evidence="7">
    <location>
        <begin position="395"/>
        <end position="529"/>
    </location>
</feature>
<dbReference type="GO" id="GO:0010494">
    <property type="term" value="C:cytoplasmic stress granule"/>
    <property type="evidence" value="ECO:0007669"/>
    <property type="project" value="UniProtKB-SubCell"/>
</dbReference>
<protein>
    <recommendedName>
        <fullName evidence="5">YTH domain-containing family protein</fullName>
    </recommendedName>
</protein>
<feature type="compositionally biased region" description="Gly residues" evidence="6">
    <location>
        <begin position="347"/>
        <end position="357"/>
    </location>
</feature>
<evidence type="ECO:0000256" key="5">
    <source>
        <dbReference type="RuleBase" id="RU369095"/>
    </source>
</evidence>
<feature type="region of interest" description="Disordered" evidence="6">
    <location>
        <begin position="216"/>
        <end position="372"/>
    </location>
</feature>
<dbReference type="FunFam" id="3.10.590.10:FF:000001">
    <property type="entry name" value="YTH domain family 1, isoform CRA_a"/>
    <property type="match status" value="1"/>
</dbReference>
<dbReference type="AlphaFoldDB" id="A0A2G9SK14"/>
<dbReference type="InterPro" id="IPR045168">
    <property type="entry name" value="YTH_prot"/>
</dbReference>
<evidence type="ECO:0000259" key="7">
    <source>
        <dbReference type="PROSITE" id="PS50882"/>
    </source>
</evidence>
<dbReference type="GO" id="GO:0061157">
    <property type="term" value="P:mRNA destabilization"/>
    <property type="evidence" value="ECO:0007669"/>
    <property type="project" value="TreeGrafter"/>
</dbReference>
<dbReference type="Gene3D" id="3.10.590.10">
    <property type="entry name" value="ph1033 like domains"/>
    <property type="match status" value="1"/>
</dbReference>
<dbReference type="GO" id="GO:1990247">
    <property type="term" value="F:N6-methyladenosine-containing RNA reader activity"/>
    <property type="evidence" value="ECO:0007669"/>
    <property type="project" value="UniProtKB-UniRule"/>
</dbReference>
<dbReference type="EMBL" id="KV922900">
    <property type="protein sequence ID" value="PIO40516.1"/>
    <property type="molecule type" value="Genomic_DNA"/>
</dbReference>
<name>A0A2G9SK14_AQUCT</name>
<evidence type="ECO:0000313" key="8">
    <source>
        <dbReference type="EMBL" id="PIO40516.1"/>
    </source>
</evidence>
<comment type="similarity">
    <text evidence="5">Belongs to the YTHDF family.</text>
</comment>